<organism evidence="3 4">
    <name type="scientific">Paraburkholderia hospita</name>
    <dbReference type="NCBI Taxonomy" id="169430"/>
    <lineage>
        <taxon>Bacteria</taxon>
        <taxon>Pseudomonadati</taxon>
        <taxon>Pseudomonadota</taxon>
        <taxon>Betaproteobacteria</taxon>
        <taxon>Burkholderiales</taxon>
        <taxon>Burkholderiaceae</taxon>
        <taxon>Paraburkholderia</taxon>
    </lineage>
</organism>
<dbReference type="AlphaFoldDB" id="A0AAJ4VUE2"/>
<proteinExistence type="inferred from homology"/>
<protein>
    <submittedName>
        <fullName evidence="3">CapA family protein</fullName>
    </submittedName>
</protein>
<dbReference type="CDD" id="cd07381">
    <property type="entry name" value="MPP_CapA"/>
    <property type="match status" value="1"/>
</dbReference>
<dbReference type="InterPro" id="IPR029052">
    <property type="entry name" value="Metallo-depent_PP-like"/>
</dbReference>
<comment type="similarity">
    <text evidence="1">Belongs to the CapA family.</text>
</comment>
<dbReference type="GeneID" id="55536485"/>
<dbReference type="Gene3D" id="3.60.21.10">
    <property type="match status" value="1"/>
</dbReference>
<dbReference type="Pfam" id="PF09587">
    <property type="entry name" value="PGA_cap"/>
    <property type="match status" value="1"/>
</dbReference>
<evidence type="ECO:0000313" key="3">
    <source>
        <dbReference type="EMBL" id="AUT76464.1"/>
    </source>
</evidence>
<accession>A0AAJ4VUE2</accession>
<reference evidence="3 4" key="1">
    <citation type="submission" date="2018-01" db="EMBL/GenBank/DDBJ databases">
        <title>Species boundaries and ecological features among Paraburkholderia terrae DSMZ17804T, P. hospita DSMZ17164T and P. caribensis DSMZ13236T.</title>
        <authorList>
            <person name="Pratama A.A."/>
        </authorList>
    </citation>
    <scope>NUCLEOTIDE SEQUENCE [LARGE SCALE GENOMIC DNA]</scope>
    <source>
        <strain evidence="3 4">DSM 17164</strain>
    </source>
</reference>
<feature type="domain" description="Capsule synthesis protein CapA" evidence="2">
    <location>
        <begin position="5"/>
        <end position="287"/>
    </location>
</feature>
<dbReference type="EMBL" id="CP026109">
    <property type="protein sequence ID" value="AUT76464.1"/>
    <property type="molecule type" value="Genomic_DNA"/>
</dbReference>
<evidence type="ECO:0000259" key="2">
    <source>
        <dbReference type="SMART" id="SM00854"/>
    </source>
</evidence>
<dbReference type="RefSeq" id="WP_024163322.1">
    <property type="nucleotide sequence ID" value="NZ_CADFGJ010000014.1"/>
</dbReference>
<dbReference type="SMART" id="SM00854">
    <property type="entry name" value="PGA_cap"/>
    <property type="match status" value="1"/>
</dbReference>
<dbReference type="InterPro" id="IPR019079">
    <property type="entry name" value="Capsule_synth_CapA"/>
</dbReference>
<dbReference type="Proteomes" id="UP000236649">
    <property type="component" value="Chromosome 5"/>
</dbReference>
<dbReference type="InterPro" id="IPR052169">
    <property type="entry name" value="CW_Biosynth-Accessory"/>
</dbReference>
<dbReference type="PANTHER" id="PTHR33393">
    <property type="entry name" value="POLYGLUTAMINE SYNTHESIS ACCESSORY PROTEIN RV0574C-RELATED"/>
    <property type="match status" value="1"/>
</dbReference>
<dbReference type="PANTHER" id="PTHR33393:SF11">
    <property type="entry name" value="POLYGLUTAMINE SYNTHESIS ACCESSORY PROTEIN RV0574C-RELATED"/>
    <property type="match status" value="1"/>
</dbReference>
<name>A0AAJ4VUE2_9BURK</name>
<dbReference type="KEGG" id="phs:C2L64_50595"/>
<sequence>MNCVKLFLCGDVMLGRGIDQILPHPNRPHLYEPYVRSARDYVSLAEAKTGPLAECVPFGYVWDDALPELERMSPAARIINLETAVTSSEDAWPGKGIHYRMHPANAPVLSAAKIDCCALANNHVLDWGYRGLKETLNALRSAGIHTAGAGQDDVEAAAPAVIELAGGGRVMLFAFATECSGVGADWAADRGRPGVNRLSDLSADTVCTIAAQVRAVRQAADIVIVSIHWGENFDFDIPASQRYFAHELIDSAGVDLVHGHSSHHVKGIELYRGKLVLYGAGDFINDYEGIGGQEAFRSDLALMYFPTLDLETGTLVELSMTPTQTRHFQINRAPEEGIRWLHETLNRESQPLGATVERRANDTLVLRAGAWAPR</sequence>
<gene>
    <name evidence="3" type="ORF">C2L64_50595</name>
</gene>
<dbReference type="SUPFAM" id="SSF56300">
    <property type="entry name" value="Metallo-dependent phosphatases"/>
    <property type="match status" value="1"/>
</dbReference>
<evidence type="ECO:0000313" key="4">
    <source>
        <dbReference type="Proteomes" id="UP000236649"/>
    </source>
</evidence>
<evidence type="ECO:0000256" key="1">
    <source>
        <dbReference type="ARBA" id="ARBA00005662"/>
    </source>
</evidence>